<comment type="caution">
    <text evidence="1">The sequence shown here is derived from an EMBL/GenBank/DDBJ whole genome shotgun (WGS) entry which is preliminary data.</text>
</comment>
<proteinExistence type="predicted"/>
<dbReference type="AlphaFoldDB" id="A0AAW7QA02"/>
<dbReference type="CDD" id="cd04647">
    <property type="entry name" value="LbH_MAT_like"/>
    <property type="match status" value="1"/>
</dbReference>
<dbReference type="Proteomes" id="UP001170364">
    <property type="component" value="Unassembled WGS sequence"/>
</dbReference>
<dbReference type="RefSeq" id="WP_301369830.1">
    <property type="nucleotide sequence ID" value="NZ_JAQJJF010000010.1"/>
</dbReference>
<dbReference type="SUPFAM" id="SSF51161">
    <property type="entry name" value="Trimeric LpxA-like enzymes"/>
    <property type="match status" value="1"/>
</dbReference>
<accession>A0AAW7QA02</accession>
<keyword evidence="1" id="KW-0012">Acyltransferase</keyword>
<dbReference type="PANTHER" id="PTHR23416">
    <property type="entry name" value="SIALIC ACID SYNTHASE-RELATED"/>
    <property type="match status" value="1"/>
</dbReference>
<dbReference type="Pfam" id="PF14602">
    <property type="entry name" value="Hexapep_2"/>
    <property type="match status" value="1"/>
</dbReference>
<dbReference type="EMBL" id="JAQJJG010000002">
    <property type="protein sequence ID" value="MDN5122756.1"/>
    <property type="molecule type" value="Genomic_DNA"/>
</dbReference>
<dbReference type="InterPro" id="IPR001451">
    <property type="entry name" value="Hexapep"/>
</dbReference>
<dbReference type="PANTHER" id="PTHR23416:SF78">
    <property type="entry name" value="LIPOPOLYSACCHARIDE BIOSYNTHESIS O-ACETYL TRANSFERASE WBBJ-RELATED"/>
    <property type="match status" value="1"/>
</dbReference>
<reference evidence="1" key="2">
    <citation type="submission" date="2023-01" db="EMBL/GenBank/DDBJ databases">
        <authorList>
            <person name="Uljanovas D."/>
        </authorList>
    </citation>
    <scope>NUCLEOTIDE SEQUENCE</scope>
    <source>
        <strain evidence="1">S41</strain>
    </source>
</reference>
<protein>
    <submittedName>
        <fullName evidence="1">Acyltransferase</fullName>
    </submittedName>
</protein>
<evidence type="ECO:0000313" key="2">
    <source>
        <dbReference type="Proteomes" id="UP001170364"/>
    </source>
</evidence>
<dbReference type="GO" id="GO:0016746">
    <property type="term" value="F:acyltransferase activity"/>
    <property type="evidence" value="ECO:0007669"/>
    <property type="project" value="UniProtKB-KW"/>
</dbReference>
<name>A0AAW7QA02_9BACT</name>
<dbReference type="Gene3D" id="2.160.10.10">
    <property type="entry name" value="Hexapeptide repeat proteins"/>
    <property type="match status" value="1"/>
</dbReference>
<dbReference type="InterPro" id="IPR051159">
    <property type="entry name" value="Hexapeptide_acetyltransf"/>
</dbReference>
<organism evidence="1 2">
    <name type="scientific">Aliarcobacter butzleri</name>
    <dbReference type="NCBI Taxonomy" id="28197"/>
    <lineage>
        <taxon>Bacteria</taxon>
        <taxon>Pseudomonadati</taxon>
        <taxon>Campylobacterota</taxon>
        <taxon>Epsilonproteobacteria</taxon>
        <taxon>Campylobacterales</taxon>
        <taxon>Arcobacteraceae</taxon>
        <taxon>Aliarcobacter</taxon>
    </lineage>
</organism>
<keyword evidence="1" id="KW-0808">Transferase</keyword>
<gene>
    <name evidence="1" type="ORF">PJV93_02400</name>
</gene>
<dbReference type="InterPro" id="IPR011004">
    <property type="entry name" value="Trimer_LpxA-like_sf"/>
</dbReference>
<evidence type="ECO:0000313" key="1">
    <source>
        <dbReference type="EMBL" id="MDN5122756.1"/>
    </source>
</evidence>
<reference evidence="1" key="1">
    <citation type="journal article" date="2023" name="Microorganisms">
        <title>Genomic Characterization of Arcobacter butzleri Strains Isolated from Various Sources in Lithuania.</title>
        <authorList>
            <person name="Uljanovas D."/>
            <person name="Golz G."/>
            <person name="Fleischmann S."/>
            <person name="Kudirkiene E."/>
            <person name="Kasetiene N."/>
            <person name="Grineviciene A."/>
            <person name="Tamuleviciene E."/>
            <person name="Aksomaitiene J."/>
            <person name="Alter T."/>
            <person name="Malakauskas M."/>
        </authorList>
    </citation>
    <scope>NUCLEOTIDE SEQUENCE</scope>
    <source>
        <strain evidence="1">S41</strain>
    </source>
</reference>
<sequence>MNILNKLYLFIIKYFYEKKVFIEKELIILGKFPHFKLPKNGKVKFGNKVVINSDFKNSNTALTYKCKFVTGYDGFIEIGDNTMMNGTCIVSYKNVKIGKNCQIASSTLISDTDFHPIDSKTRKAQVEGRPFSFDMVKKEEIKIGDNVWIGWNCTVLKGVQIGENSVVAAGSVVLKGIYPNNSLIAGNPAKVVKVLD</sequence>